<gene>
    <name evidence="3" type="ORF">BP6252_01995</name>
</gene>
<protein>
    <submittedName>
        <fullName evidence="3">Uncharacterized protein</fullName>
    </submittedName>
</protein>
<feature type="region of interest" description="Disordered" evidence="2">
    <location>
        <begin position="132"/>
        <end position="153"/>
    </location>
</feature>
<evidence type="ECO:0000313" key="4">
    <source>
        <dbReference type="Proteomes" id="UP000256645"/>
    </source>
</evidence>
<dbReference type="OrthoDB" id="5396360at2759"/>
<evidence type="ECO:0000313" key="3">
    <source>
        <dbReference type="EMBL" id="RDW84405.1"/>
    </source>
</evidence>
<reference evidence="3 4" key="1">
    <citation type="journal article" date="2018" name="IMA Fungus">
        <title>IMA Genome-F 9: Draft genome sequence of Annulohypoxylon stygium, Aspergillus mulundensis, Berkeleyomyces basicola (syn. Thielaviopsis basicola), Ceratocystis smalleyi, two Cercospora beticola strains, Coleophoma cylindrospora, Fusarium fracticaudum, Phialophora cf. hyalina, and Morchella septimelata.</title>
        <authorList>
            <person name="Wingfield B.D."/>
            <person name="Bills G.F."/>
            <person name="Dong Y."/>
            <person name="Huang W."/>
            <person name="Nel W.J."/>
            <person name="Swalarsk-Parry B.S."/>
            <person name="Vaghefi N."/>
            <person name="Wilken P.M."/>
            <person name="An Z."/>
            <person name="de Beer Z.W."/>
            <person name="De Vos L."/>
            <person name="Chen L."/>
            <person name="Duong T.A."/>
            <person name="Gao Y."/>
            <person name="Hammerbacher A."/>
            <person name="Kikkert J.R."/>
            <person name="Li Y."/>
            <person name="Li H."/>
            <person name="Li K."/>
            <person name="Li Q."/>
            <person name="Liu X."/>
            <person name="Ma X."/>
            <person name="Naidoo K."/>
            <person name="Pethybridge S.J."/>
            <person name="Sun J."/>
            <person name="Steenkamp E.T."/>
            <person name="van der Nest M.A."/>
            <person name="van Wyk S."/>
            <person name="Wingfield M.J."/>
            <person name="Xiong C."/>
            <person name="Yue Q."/>
            <person name="Zhang X."/>
        </authorList>
    </citation>
    <scope>NUCLEOTIDE SEQUENCE [LARGE SCALE GENOMIC DNA]</scope>
    <source>
        <strain evidence="3 4">BP6252</strain>
    </source>
</reference>
<evidence type="ECO:0000256" key="1">
    <source>
        <dbReference type="SAM" id="Coils"/>
    </source>
</evidence>
<dbReference type="AlphaFoldDB" id="A0A3D8SDI9"/>
<feature type="compositionally biased region" description="Polar residues" evidence="2">
    <location>
        <begin position="329"/>
        <end position="348"/>
    </location>
</feature>
<comment type="caution">
    <text evidence="3">The sequence shown here is derived from an EMBL/GenBank/DDBJ whole genome shotgun (WGS) entry which is preliminary data.</text>
</comment>
<feature type="coiled-coil region" evidence="1">
    <location>
        <begin position="218"/>
        <end position="245"/>
    </location>
</feature>
<keyword evidence="4" id="KW-1185">Reference proteome</keyword>
<dbReference type="EMBL" id="PDLM01000002">
    <property type="protein sequence ID" value="RDW84405.1"/>
    <property type="molecule type" value="Genomic_DNA"/>
</dbReference>
<feature type="region of interest" description="Disordered" evidence="2">
    <location>
        <begin position="470"/>
        <end position="533"/>
    </location>
</feature>
<proteinExistence type="predicted"/>
<feature type="region of interest" description="Disordered" evidence="2">
    <location>
        <begin position="329"/>
        <end position="349"/>
    </location>
</feature>
<feature type="compositionally biased region" description="Polar residues" evidence="2">
    <location>
        <begin position="133"/>
        <end position="146"/>
    </location>
</feature>
<name>A0A3D8SDI9_9HELO</name>
<sequence>METISCYCKSCEERLGRFSNRCIGIGKGYFSPIEHANNALGPLELESIGEVRIAEPGNRLEKSLLQDLGCGKCKTIIGTRCEAAPDGHMLKSGQLILRLKSISIMSDRTGLKTAPNLLKTYAIIDSVSKTRRTSGTQSALEAPSQSSERESFSRNAQIELRKEFRDFAEWAEGIMGNQRKDIDRIDGAVGRIEKDMRVFRDFMADIRKQLGSDDRIMNVANNQEIVDLRNELAGLQLQVEQATQDGPGLTKNGYEVLNQNMIRIDQKVTQISSLKPEVNSIKARVDHLEGRARAALLSTEAPDTVKIEETLETGPTRAQAAQSLAQNIQRNGRGWSQPSKPQGHTASNLARDVGSDNELVGEPSREQSALQLAGELHRLGQTAVAKQIVARTLGKRNRSEPGIQTQAKLASKRYRREASVPQAAPSGVDSIYCDSPRSPSAENIGLGNRHTSNTYSYKAVGAGDFTQDDLYLDNGQHSQGMGAEPRRVRSRPRKDTASSQSLKIRTSDGVLLTDSGKVDGRSLRGRKTKAGGTQLNAMKNQRPIGRSFEDDDDELSYSTRKPFHHSITGMGRVLPSIEHDSEKEARMRRLQEREILAKETLDRYV</sequence>
<accession>A0A3D8SDI9</accession>
<feature type="region of interest" description="Disordered" evidence="2">
    <location>
        <begin position="395"/>
        <end position="433"/>
    </location>
</feature>
<evidence type="ECO:0000256" key="2">
    <source>
        <dbReference type="SAM" id="MobiDB-lite"/>
    </source>
</evidence>
<keyword evidence="1" id="KW-0175">Coiled coil</keyword>
<dbReference type="Proteomes" id="UP000256645">
    <property type="component" value="Unassembled WGS sequence"/>
</dbReference>
<organism evidence="3 4">
    <name type="scientific">Coleophoma cylindrospora</name>
    <dbReference type="NCBI Taxonomy" id="1849047"/>
    <lineage>
        <taxon>Eukaryota</taxon>
        <taxon>Fungi</taxon>
        <taxon>Dikarya</taxon>
        <taxon>Ascomycota</taxon>
        <taxon>Pezizomycotina</taxon>
        <taxon>Leotiomycetes</taxon>
        <taxon>Helotiales</taxon>
        <taxon>Dermateaceae</taxon>
        <taxon>Coleophoma</taxon>
    </lineage>
</organism>